<proteinExistence type="inferred from homology"/>
<accession>A0A1M6MDM1</accession>
<evidence type="ECO:0000256" key="5">
    <source>
        <dbReference type="ARBA" id="ARBA00022980"/>
    </source>
</evidence>
<evidence type="ECO:0000256" key="8">
    <source>
        <dbReference type="HAMAP-Rule" id="MF_00500"/>
    </source>
</evidence>
<dbReference type="PANTHER" id="PTHR33398">
    <property type="entry name" value="30S RIBOSOMAL PROTEIN S20"/>
    <property type="match status" value="1"/>
</dbReference>
<evidence type="ECO:0000256" key="4">
    <source>
        <dbReference type="ARBA" id="ARBA00022884"/>
    </source>
</evidence>
<keyword evidence="6 8" id="KW-0687">Ribonucleoprotein</keyword>
<dbReference type="STRING" id="1121266.SAMN02745883_00498"/>
<keyword evidence="3 8" id="KW-0699">rRNA-binding</keyword>
<dbReference type="AlphaFoldDB" id="A0A1M6MDM1"/>
<evidence type="ECO:0000313" key="9">
    <source>
        <dbReference type="EMBL" id="SHJ81552.1"/>
    </source>
</evidence>
<evidence type="ECO:0000256" key="7">
    <source>
        <dbReference type="ARBA" id="ARBA00035136"/>
    </source>
</evidence>
<dbReference type="RefSeq" id="WP_072965808.1">
    <property type="nucleotide sequence ID" value="NZ_FRAJ01000004.1"/>
</dbReference>
<dbReference type="NCBIfam" id="TIGR00029">
    <property type="entry name" value="S20"/>
    <property type="match status" value="1"/>
</dbReference>
<comment type="similarity">
    <text evidence="2 8">Belongs to the bacterial ribosomal protein bS20 family.</text>
</comment>
<protein>
    <recommendedName>
        <fullName evidence="7 8">Small ribosomal subunit protein bS20</fullName>
    </recommendedName>
</protein>
<keyword evidence="4 8" id="KW-0694">RNA-binding</keyword>
<dbReference type="GO" id="GO:0003735">
    <property type="term" value="F:structural constituent of ribosome"/>
    <property type="evidence" value="ECO:0007669"/>
    <property type="project" value="InterPro"/>
</dbReference>
<dbReference type="GO" id="GO:0005829">
    <property type="term" value="C:cytosol"/>
    <property type="evidence" value="ECO:0007669"/>
    <property type="project" value="TreeGrafter"/>
</dbReference>
<dbReference type="SUPFAM" id="SSF46992">
    <property type="entry name" value="Ribosomal protein S20"/>
    <property type="match status" value="1"/>
</dbReference>
<organism evidence="9 10">
    <name type="scientific">Caminicella sporogenes DSM 14501</name>
    <dbReference type="NCBI Taxonomy" id="1121266"/>
    <lineage>
        <taxon>Bacteria</taxon>
        <taxon>Bacillati</taxon>
        <taxon>Bacillota</taxon>
        <taxon>Clostridia</taxon>
        <taxon>Peptostreptococcales</taxon>
        <taxon>Caminicellaceae</taxon>
        <taxon>Caminicella</taxon>
    </lineage>
</organism>
<keyword evidence="10" id="KW-1185">Reference proteome</keyword>
<dbReference type="HAMAP" id="MF_00500">
    <property type="entry name" value="Ribosomal_bS20"/>
    <property type="match status" value="1"/>
</dbReference>
<sequence>MANIKSAKKRIKVIAKRTAINKRRKSIIKTAIRRFEEALAAGDLALATERFRYAQKKINQVAAKNTIHKNKAARKISRLAKKLNELQKAAQ</sequence>
<comment type="function">
    <text evidence="1 8">Binds directly to 16S ribosomal RNA.</text>
</comment>
<dbReference type="Pfam" id="PF01649">
    <property type="entry name" value="Ribosomal_S20p"/>
    <property type="match status" value="1"/>
</dbReference>
<dbReference type="Gene3D" id="1.20.58.110">
    <property type="entry name" value="Ribosomal protein S20"/>
    <property type="match status" value="1"/>
</dbReference>
<dbReference type="Proteomes" id="UP000184082">
    <property type="component" value="Unassembled WGS sequence"/>
</dbReference>
<dbReference type="PANTHER" id="PTHR33398:SF1">
    <property type="entry name" value="SMALL RIBOSOMAL SUBUNIT PROTEIN BS20C"/>
    <property type="match status" value="1"/>
</dbReference>
<dbReference type="FunFam" id="1.20.58.110:FF:000001">
    <property type="entry name" value="30S ribosomal protein S20"/>
    <property type="match status" value="1"/>
</dbReference>
<name>A0A1M6MDM1_9FIRM</name>
<dbReference type="GO" id="GO:0070181">
    <property type="term" value="F:small ribosomal subunit rRNA binding"/>
    <property type="evidence" value="ECO:0007669"/>
    <property type="project" value="TreeGrafter"/>
</dbReference>
<evidence type="ECO:0000256" key="1">
    <source>
        <dbReference type="ARBA" id="ARBA00003134"/>
    </source>
</evidence>
<evidence type="ECO:0000256" key="6">
    <source>
        <dbReference type="ARBA" id="ARBA00023274"/>
    </source>
</evidence>
<dbReference type="GO" id="GO:0015935">
    <property type="term" value="C:small ribosomal subunit"/>
    <property type="evidence" value="ECO:0007669"/>
    <property type="project" value="TreeGrafter"/>
</dbReference>
<dbReference type="EMBL" id="FRAJ01000004">
    <property type="protein sequence ID" value="SHJ81552.1"/>
    <property type="molecule type" value="Genomic_DNA"/>
</dbReference>
<dbReference type="GO" id="GO:0006412">
    <property type="term" value="P:translation"/>
    <property type="evidence" value="ECO:0007669"/>
    <property type="project" value="UniProtKB-UniRule"/>
</dbReference>
<gene>
    <name evidence="8" type="primary">rpsT</name>
    <name evidence="9" type="ORF">SAMN02745883_00498</name>
</gene>
<keyword evidence="5 8" id="KW-0689">Ribosomal protein</keyword>
<dbReference type="InterPro" id="IPR036510">
    <property type="entry name" value="Ribosomal_bS20_sf"/>
</dbReference>
<reference evidence="9 10" key="1">
    <citation type="submission" date="2016-11" db="EMBL/GenBank/DDBJ databases">
        <authorList>
            <person name="Jaros S."/>
            <person name="Januszkiewicz K."/>
            <person name="Wedrychowicz H."/>
        </authorList>
    </citation>
    <scope>NUCLEOTIDE SEQUENCE [LARGE SCALE GENOMIC DNA]</scope>
    <source>
        <strain evidence="9 10">DSM 14501</strain>
    </source>
</reference>
<evidence type="ECO:0000313" key="10">
    <source>
        <dbReference type="Proteomes" id="UP000184082"/>
    </source>
</evidence>
<dbReference type="InterPro" id="IPR002583">
    <property type="entry name" value="Ribosomal_bS20"/>
</dbReference>
<evidence type="ECO:0000256" key="2">
    <source>
        <dbReference type="ARBA" id="ARBA00007634"/>
    </source>
</evidence>
<evidence type="ECO:0000256" key="3">
    <source>
        <dbReference type="ARBA" id="ARBA00022730"/>
    </source>
</evidence>